<comment type="caution">
    <text evidence="12">The sequence shown here is derived from an EMBL/GenBank/DDBJ whole genome shotgun (WGS) entry which is preliminary data.</text>
</comment>
<evidence type="ECO:0000256" key="3">
    <source>
        <dbReference type="ARBA" id="ARBA00022461"/>
    </source>
</evidence>
<evidence type="ECO:0000256" key="7">
    <source>
        <dbReference type="ARBA" id="ARBA00023065"/>
    </source>
</evidence>
<dbReference type="Pfam" id="PF00858">
    <property type="entry name" value="ASC"/>
    <property type="match status" value="1"/>
</dbReference>
<accession>A0A9Q1BKM3</accession>
<keyword evidence="6" id="KW-0915">Sodium</keyword>
<dbReference type="OrthoDB" id="6021021at2759"/>
<proteinExistence type="inferred from homology"/>
<organism evidence="12 13">
    <name type="scientific">Holothuria leucospilota</name>
    <name type="common">Black long sea cucumber</name>
    <name type="synonym">Mertensiothuria leucospilota</name>
    <dbReference type="NCBI Taxonomy" id="206669"/>
    <lineage>
        <taxon>Eukaryota</taxon>
        <taxon>Metazoa</taxon>
        <taxon>Echinodermata</taxon>
        <taxon>Eleutherozoa</taxon>
        <taxon>Echinozoa</taxon>
        <taxon>Holothuroidea</taxon>
        <taxon>Aspidochirotacea</taxon>
        <taxon>Aspidochirotida</taxon>
        <taxon>Holothuriidae</taxon>
        <taxon>Holothuria</taxon>
    </lineage>
</organism>
<name>A0A9Q1BKM3_HOLLE</name>
<dbReference type="Proteomes" id="UP001152320">
    <property type="component" value="Chromosome 15"/>
</dbReference>
<dbReference type="EMBL" id="JAIZAY010000015">
    <property type="protein sequence ID" value="KAJ8028376.1"/>
    <property type="molecule type" value="Genomic_DNA"/>
</dbReference>
<keyword evidence="13" id="KW-1185">Reference proteome</keyword>
<keyword evidence="9 11" id="KW-0739">Sodium transport</keyword>
<dbReference type="Gene3D" id="2.60.470.10">
    <property type="entry name" value="Acid-sensing ion channels like domains"/>
    <property type="match status" value="1"/>
</dbReference>
<reference evidence="12" key="1">
    <citation type="submission" date="2021-10" db="EMBL/GenBank/DDBJ databases">
        <title>Tropical sea cucumber genome reveals ecological adaptation and Cuvierian tubules defense mechanism.</title>
        <authorList>
            <person name="Chen T."/>
        </authorList>
    </citation>
    <scope>NUCLEOTIDE SEQUENCE</scope>
    <source>
        <strain evidence="12">Nanhai2018</strain>
        <tissue evidence="12">Muscle</tissue>
    </source>
</reference>
<keyword evidence="5" id="KW-1133">Transmembrane helix</keyword>
<keyword evidence="8" id="KW-0472">Membrane</keyword>
<sequence>MTGAHQIEDMLQACTWLSYDTCTARDFTTTMTDFGACKQFCTPSSEACHLKRRLSWLVMTSVRKVERMRKWSLKHFSLSFLQVLIHPPNELPLVRRNGFSVAPGFETEISIKKMKTQHLPLPYEPGCEDRNLRYSGVYTSDLCRYECEVDKLIEICGCKDITYPGML</sequence>
<protein>
    <submittedName>
        <fullName evidence="12">Acid-sensing ion channel 1</fullName>
    </submittedName>
</protein>
<dbReference type="PANTHER" id="PTHR11690">
    <property type="entry name" value="AMILORIDE-SENSITIVE SODIUM CHANNEL-RELATED"/>
    <property type="match status" value="1"/>
</dbReference>
<dbReference type="AlphaFoldDB" id="A0A9Q1BKM3"/>
<evidence type="ECO:0000313" key="13">
    <source>
        <dbReference type="Proteomes" id="UP001152320"/>
    </source>
</evidence>
<keyword evidence="7 11" id="KW-0406">Ion transport</keyword>
<comment type="subcellular location">
    <subcellularLocation>
        <location evidence="1">Membrane</location>
        <topology evidence="1">Multi-pass membrane protein</topology>
    </subcellularLocation>
</comment>
<evidence type="ECO:0000256" key="4">
    <source>
        <dbReference type="ARBA" id="ARBA00022692"/>
    </source>
</evidence>
<evidence type="ECO:0000256" key="9">
    <source>
        <dbReference type="ARBA" id="ARBA00023201"/>
    </source>
</evidence>
<evidence type="ECO:0000256" key="1">
    <source>
        <dbReference type="ARBA" id="ARBA00004141"/>
    </source>
</evidence>
<comment type="similarity">
    <text evidence="11">Belongs to the amiloride-sensitive sodium channel (TC 1.A.6) family.</text>
</comment>
<evidence type="ECO:0000256" key="2">
    <source>
        <dbReference type="ARBA" id="ARBA00022448"/>
    </source>
</evidence>
<evidence type="ECO:0000256" key="11">
    <source>
        <dbReference type="RuleBase" id="RU000679"/>
    </source>
</evidence>
<dbReference type="GO" id="GO:0005886">
    <property type="term" value="C:plasma membrane"/>
    <property type="evidence" value="ECO:0007669"/>
    <property type="project" value="TreeGrafter"/>
</dbReference>
<gene>
    <name evidence="12" type="ORF">HOLleu_30588</name>
</gene>
<dbReference type="GO" id="GO:0015280">
    <property type="term" value="F:ligand-gated sodium channel activity"/>
    <property type="evidence" value="ECO:0007669"/>
    <property type="project" value="TreeGrafter"/>
</dbReference>
<evidence type="ECO:0000256" key="6">
    <source>
        <dbReference type="ARBA" id="ARBA00023053"/>
    </source>
</evidence>
<evidence type="ECO:0000313" key="12">
    <source>
        <dbReference type="EMBL" id="KAJ8028376.1"/>
    </source>
</evidence>
<keyword evidence="4 11" id="KW-0812">Transmembrane</keyword>
<evidence type="ECO:0000256" key="10">
    <source>
        <dbReference type="ARBA" id="ARBA00023303"/>
    </source>
</evidence>
<keyword evidence="3 11" id="KW-0894">Sodium channel</keyword>
<dbReference type="InterPro" id="IPR001873">
    <property type="entry name" value="ENaC"/>
</dbReference>
<evidence type="ECO:0000256" key="8">
    <source>
        <dbReference type="ARBA" id="ARBA00023136"/>
    </source>
</evidence>
<keyword evidence="10 11" id="KW-0407">Ion channel</keyword>
<keyword evidence="2 11" id="KW-0813">Transport</keyword>
<evidence type="ECO:0000256" key="5">
    <source>
        <dbReference type="ARBA" id="ARBA00022989"/>
    </source>
</evidence>